<gene>
    <name evidence="1" type="ORF">CC78DRAFT_576333</name>
</gene>
<dbReference type="OrthoDB" id="62952at2759"/>
<sequence>MGATFPSKVSILAAHRVFHLFDLPIELRVLIYEEVLVVSKVFFFPEYYRDCTEDRFIDHYLYAKPQVQLLRICKDMHKLGEPMYLFRNFFVLLHQWYLCSPIREVRSDDSLPEAHDRHMLFSAKGMEYVQHISTAFATNNTLKSHITKDVWDLNLPSVALSYRGWLSWTANHNMHRRSIEDTVELWSILTKALDVLQASLQTLELDFTNAFCANERCRLTMSDFKFLASVKPKCNAGAGDAQGRE</sequence>
<name>A0A9P4KJH8_9PLEO</name>
<accession>A0A9P4KJH8</accession>
<evidence type="ECO:0000313" key="2">
    <source>
        <dbReference type="Proteomes" id="UP000800093"/>
    </source>
</evidence>
<keyword evidence="2" id="KW-1185">Reference proteome</keyword>
<organism evidence="1 2">
    <name type="scientific">Lojkania enalia</name>
    <dbReference type="NCBI Taxonomy" id="147567"/>
    <lineage>
        <taxon>Eukaryota</taxon>
        <taxon>Fungi</taxon>
        <taxon>Dikarya</taxon>
        <taxon>Ascomycota</taxon>
        <taxon>Pezizomycotina</taxon>
        <taxon>Dothideomycetes</taxon>
        <taxon>Pleosporomycetidae</taxon>
        <taxon>Pleosporales</taxon>
        <taxon>Pleosporales incertae sedis</taxon>
        <taxon>Lojkania</taxon>
    </lineage>
</organism>
<evidence type="ECO:0000313" key="1">
    <source>
        <dbReference type="EMBL" id="KAF2268324.1"/>
    </source>
</evidence>
<reference evidence="2" key="1">
    <citation type="journal article" date="2020" name="Stud. Mycol.">
        <title>101 Dothideomycetes genomes: A test case for predicting lifestyles and emergence of pathogens.</title>
        <authorList>
            <person name="Haridas S."/>
            <person name="Albert R."/>
            <person name="Binder M."/>
            <person name="Bloem J."/>
            <person name="LaButti K."/>
            <person name="Salamov A."/>
            <person name="Andreopoulos B."/>
            <person name="Baker S."/>
            <person name="Barry K."/>
            <person name="Bills G."/>
            <person name="Bluhm B."/>
            <person name="Cannon C."/>
            <person name="Castanera R."/>
            <person name="Culley D."/>
            <person name="Daum C."/>
            <person name="Ezra D."/>
            <person name="Gonzalez J."/>
            <person name="Henrissat B."/>
            <person name="Kuo A."/>
            <person name="Liang C."/>
            <person name="Lipzen A."/>
            <person name="Lutzoni F."/>
            <person name="Magnuson J."/>
            <person name="Mondo S."/>
            <person name="Nolan M."/>
            <person name="Ohm R."/>
            <person name="Pangilinan J."/>
            <person name="Park H.-J."/>
            <person name="Ramirez L."/>
            <person name="Alfaro M."/>
            <person name="Sun H."/>
            <person name="Tritt A."/>
            <person name="Yoshinaga Y."/>
            <person name="Zwiers L.-H."/>
            <person name="Turgeon B."/>
            <person name="Goodwin S."/>
            <person name="Spatafora J."/>
            <person name="Crous P."/>
            <person name="Grigoriev I."/>
        </authorList>
    </citation>
    <scope>NUCLEOTIDE SEQUENCE [LARGE SCALE GENOMIC DNA]</scope>
    <source>
        <strain evidence="2">CBS 304.66</strain>
    </source>
</reference>
<protein>
    <submittedName>
        <fullName evidence="1">Uncharacterized protein</fullName>
    </submittedName>
</protein>
<proteinExistence type="predicted"/>
<dbReference type="EMBL" id="ML986587">
    <property type="protein sequence ID" value="KAF2268324.1"/>
    <property type="molecule type" value="Genomic_DNA"/>
</dbReference>
<comment type="caution">
    <text evidence="1">The sequence shown here is derived from an EMBL/GenBank/DDBJ whole genome shotgun (WGS) entry which is preliminary data.</text>
</comment>
<dbReference type="Proteomes" id="UP000800093">
    <property type="component" value="Unassembled WGS sequence"/>
</dbReference>
<dbReference type="AlphaFoldDB" id="A0A9P4KJH8"/>